<dbReference type="OrthoDB" id="8244440at2"/>
<evidence type="ECO:0000256" key="1">
    <source>
        <dbReference type="SAM" id="MobiDB-lite"/>
    </source>
</evidence>
<sequence>MVEKHITTPPNVIDLASYRHVATSGKASSMSARMCRHCGAPLLDGENDDDCSTAISTAAPQPRERSRRIRLD</sequence>
<evidence type="ECO:0000313" key="2">
    <source>
        <dbReference type="EMBL" id="OSJ09142.1"/>
    </source>
</evidence>
<dbReference type="AlphaFoldDB" id="A0A1X3FKR3"/>
<dbReference type="Proteomes" id="UP000193884">
    <property type="component" value="Unassembled WGS sequence"/>
</dbReference>
<reference evidence="4 5" key="1">
    <citation type="submission" date="2017-03" db="EMBL/GenBank/DDBJ databases">
        <title>Whole genome sequences of fourteen strains of Bradyrhizobium canariense and one strain of Bradyrhizobium japonicum isolated from Lupinus (Papilionoideae: Genisteae) species in Algeria.</title>
        <authorList>
            <person name="Crovadore J."/>
            <person name="Chekireb D."/>
            <person name="Brachmann A."/>
            <person name="Chablais R."/>
            <person name="Cochard B."/>
            <person name="Lefort F."/>
        </authorList>
    </citation>
    <scope>NUCLEOTIDE SEQUENCE [LARGE SCALE GENOMIC DNA]</scope>
    <source>
        <strain evidence="2 4">UBMA195</strain>
        <strain evidence="3 5">UBMAN05</strain>
    </source>
</reference>
<name>A0A1X3FKR3_9BRAD</name>
<dbReference type="Proteomes" id="UP000193553">
    <property type="component" value="Unassembled WGS sequence"/>
</dbReference>
<accession>A0A1X3FKR3</accession>
<evidence type="ECO:0000313" key="4">
    <source>
        <dbReference type="Proteomes" id="UP000193553"/>
    </source>
</evidence>
<evidence type="ECO:0000313" key="3">
    <source>
        <dbReference type="EMBL" id="OSJ30724.1"/>
    </source>
</evidence>
<dbReference type="EMBL" id="NAFK01000152">
    <property type="protein sequence ID" value="OSJ30724.1"/>
    <property type="molecule type" value="Genomic_DNA"/>
</dbReference>
<evidence type="ECO:0000313" key="5">
    <source>
        <dbReference type="Proteomes" id="UP000193884"/>
    </source>
</evidence>
<comment type="caution">
    <text evidence="2">The sequence shown here is derived from an EMBL/GenBank/DDBJ whole genome shotgun (WGS) entry which is preliminary data.</text>
</comment>
<gene>
    <name evidence="3" type="ORF">BST63_11650</name>
    <name evidence="2" type="ORF">BSZ18_18585</name>
</gene>
<protein>
    <submittedName>
        <fullName evidence="2">Uncharacterized protein</fullName>
    </submittedName>
</protein>
<proteinExistence type="predicted"/>
<organism evidence="2 4">
    <name type="scientific">Bradyrhizobium canariense</name>
    <dbReference type="NCBI Taxonomy" id="255045"/>
    <lineage>
        <taxon>Bacteria</taxon>
        <taxon>Pseudomonadati</taxon>
        <taxon>Pseudomonadota</taxon>
        <taxon>Alphaproteobacteria</taxon>
        <taxon>Hyphomicrobiales</taxon>
        <taxon>Nitrobacteraceae</taxon>
        <taxon>Bradyrhizobium</taxon>
    </lineage>
</organism>
<feature type="region of interest" description="Disordered" evidence="1">
    <location>
        <begin position="51"/>
        <end position="72"/>
    </location>
</feature>
<dbReference type="RefSeq" id="WP_026233114.1">
    <property type="nucleotide sequence ID" value="NZ_JAFBBN010000001.1"/>
</dbReference>
<keyword evidence="5" id="KW-1185">Reference proteome</keyword>
<dbReference type="EMBL" id="NAFI01000174">
    <property type="protein sequence ID" value="OSJ09142.1"/>
    <property type="molecule type" value="Genomic_DNA"/>
</dbReference>